<accession>A0AAU6VPR9</accession>
<dbReference type="PANTHER" id="PTHR36932">
    <property type="entry name" value="CAPSULAR POLYSACCHARIDE BIOSYNTHESIS PROTEIN"/>
    <property type="match status" value="1"/>
</dbReference>
<dbReference type="EMBL" id="CP095355">
    <property type="protein sequence ID" value="XAG87473.1"/>
    <property type="molecule type" value="Genomic_DNA"/>
</dbReference>
<organism evidence="2">
    <name type="scientific">bacterium 19CA01SA08</name>
    <dbReference type="NCBI Taxonomy" id="2920574"/>
    <lineage>
        <taxon>Bacteria</taxon>
    </lineage>
</organism>
<protein>
    <recommendedName>
        <fullName evidence="3">Phenylacetate--CoA ligase family protein</fullName>
    </recommendedName>
</protein>
<dbReference type="InterPro" id="IPR042099">
    <property type="entry name" value="ANL_N_sf"/>
</dbReference>
<keyword evidence="1" id="KW-1133">Transmembrane helix</keyword>
<evidence type="ECO:0000313" key="2">
    <source>
        <dbReference type="EMBL" id="XAG87473.1"/>
    </source>
</evidence>
<reference evidence="2" key="1">
    <citation type="submission" date="2022-03" db="EMBL/GenBank/DDBJ databases">
        <title>Sea Food Isolates.</title>
        <authorList>
            <person name="Li c."/>
        </authorList>
    </citation>
    <scope>NUCLEOTIDE SEQUENCE</scope>
    <source>
        <strain evidence="2">19CA01SA08</strain>
    </source>
</reference>
<evidence type="ECO:0000256" key="1">
    <source>
        <dbReference type="SAM" id="Phobius"/>
    </source>
</evidence>
<keyword evidence="1" id="KW-0812">Transmembrane</keyword>
<feature type="transmembrane region" description="Helical" evidence="1">
    <location>
        <begin position="6"/>
        <end position="25"/>
    </location>
</feature>
<evidence type="ECO:0008006" key="3">
    <source>
        <dbReference type="Google" id="ProtNLM"/>
    </source>
</evidence>
<proteinExistence type="predicted"/>
<name>A0AAU6VPR9_UNCXX</name>
<dbReference type="Gene3D" id="3.40.50.12780">
    <property type="entry name" value="N-terminal domain of ligase-like"/>
    <property type="match status" value="1"/>
</dbReference>
<dbReference type="InterPro" id="IPR053158">
    <property type="entry name" value="CapK_Type1_Caps_Biosynth"/>
</dbReference>
<keyword evidence="1" id="KW-0472">Membrane</keyword>
<dbReference type="PANTHER" id="PTHR36932:SF1">
    <property type="entry name" value="CAPSULAR POLYSACCHARIDE BIOSYNTHESIS PROTEIN"/>
    <property type="match status" value="1"/>
</dbReference>
<sequence>MVHRIYLALPYFLQNVLLTFFAFFNDKRRYGGRYRHIEEEVFNRGKFSPKELKAYQIKKLKEALEHAQNSKYWAKRFNEFGVDPSSENPISELLKLPILTKHEVRNCASQIRIDTNNSIKVHTSGTTGAGLIFYETQQSEAERWATWWRYRNDLGIYRGDWCVLFGGRSIIAPDYKGKNFHRVNYYSKQVLFSCYHLSNENIKFYIQELNSRKIEWIHGYPSVISELAHLALENNYRLDYKVKSITLGAESLSANQARVIESFFGVRPKQHYGLAESVANLSQKSNDAQLHVDEDFAYVEFIPVDGSEGLSRIVGTNFTNKSFPLFRYDTGDLASGLNENTFPRVVRDIDGRKEDYVLLPNGSKVGRLDHIFKDAVYVDEAQIVQLEDFSLEVKLVVNQAWDDDIHFPELEGEFRERLGRDIKIVLNKVESIERTKSGKLRFVISKVKK</sequence>
<gene>
    <name evidence="2" type="ORF">MRN67_14465</name>
</gene>
<dbReference type="AlphaFoldDB" id="A0AAU6VPR9"/>
<dbReference type="SUPFAM" id="SSF56801">
    <property type="entry name" value="Acetyl-CoA synthetase-like"/>
    <property type="match status" value="1"/>
</dbReference>